<feature type="region of interest" description="Disordered" evidence="1">
    <location>
        <begin position="168"/>
        <end position="187"/>
    </location>
</feature>
<dbReference type="InterPro" id="IPR035992">
    <property type="entry name" value="Ricin_B-like_lectins"/>
</dbReference>
<evidence type="ECO:0000256" key="2">
    <source>
        <dbReference type="SAM" id="Phobius"/>
    </source>
</evidence>
<evidence type="ECO:0000313" key="3">
    <source>
        <dbReference type="EMBL" id="KAF2014184.1"/>
    </source>
</evidence>
<sequence length="371" mass="40017">MDFRTNSWYRISSAASIKSQKSMTGTNHGAGGEGIVSSAKSDNNLPTQQWQLYPVASSVFMLRTKASGPSGYLGTAKQMTSEKQIKAWISNSTNLSMLWRIEPWGDGTFHFSNVEDGAGYHLDLSDPSGVHMNKDIIQPQPGQAISFVRLDDIDDSAFSTVNAPSSQTATLTASASNSPSSTAISHRSLTASNLPTSSITSSPSLTTGLLSPTTEAHNLESKPVLSMSAAMGVGIAVGVLSIILITAITAFLYQRWKWRRSPEALHYRRAKLWKGFTPQYLPSKFPDGLILNESPMRHERIWVADFPIFNNHGNNTPAATAVAVSTPMLARSPRPSTVRIASWGSVYGSNPGSPEFAFMAPTPSPPVEMPV</sequence>
<dbReference type="AlphaFoldDB" id="A0A6A5XPA9"/>
<dbReference type="EMBL" id="ML978070">
    <property type="protein sequence ID" value="KAF2014184.1"/>
    <property type="molecule type" value="Genomic_DNA"/>
</dbReference>
<feature type="region of interest" description="Disordered" evidence="1">
    <location>
        <begin position="20"/>
        <end position="41"/>
    </location>
</feature>
<feature type="compositionally biased region" description="Low complexity" evidence="1">
    <location>
        <begin position="168"/>
        <end position="185"/>
    </location>
</feature>
<evidence type="ECO:0008006" key="5">
    <source>
        <dbReference type="Google" id="ProtNLM"/>
    </source>
</evidence>
<feature type="transmembrane region" description="Helical" evidence="2">
    <location>
        <begin position="229"/>
        <end position="253"/>
    </location>
</feature>
<keyword evidence="2" id="KW-0472">Membrane</keyword>
<dbReference type="GeneID" id="54279336"/>
<keyword evidence="4" id="KW-1185">Reference proteome</keyword>
<gene>
    <name evidence="3" type="ORF">BU24DRAFT_211443</name>
</gene>
<dbReference type="CDD" id="cd00161">
    <property type="entry name" value="beta-trefoil_Ricin-like"/>
    <property type="match status" value="1"/>
</dbReference>
<reference evidence="3" key="1">
    <citation type="journal article" date="2020" name="Stud. Mycol.">
        <title>101 Dothideomycetes genomes: a test case for predicting lifestyles and emergence of pathogens.</title>
        <authorList>
            <person name="Haridas S."/>
            <person name="Albert R."/>
            <person name="Binder M."/>
            <person name="Bloem J."/>
            <person name="Labutti K."/>
            <person name="Salamov A."/>
            <person name="Andreopoulos B."/>
            <person name="Baker S."/>
            <person name="Barry K."/>
            <person name="Bills G."/>
            <person name="Bluhm B."/>
            <person name="Cannon C."/>
            <person name="Castanera R."/>
            <person name="Culley D."/>
            <person name="Daum C."/>
            <person name="Ezra D."/>
            <person name="Gonzalez J."/>
            <person name="Henrissat B."/>
            <person name="Kuo A."/>
            <person name="Liang C."/>
            <person name="Lipzen A."/>
            <person name="Lutzoni F."/>
            <person name="Magnuson J."/>
            <person name="Mondo S."/>
            <person name="Nolan M."/>
            <person name="Ohm R."/>
            <person name="Pangilinan J."/>
            <person name="Park H.-J."/>
            <person name="Ramirez L."/>
            <person name="Alfaro M."/>
            <person name="Sun H."/>
            <person name="Tritt A."/>
            <person name="Yoshinaga Y."/>
            <person name="Zwiers L.-H."/>
            <person name="Turgeon B."/>
            <person name="Goodwin S."/>
            <person name="Spatafora J."/>
            <person name="Crous P."/>
            <person name="Grigoriev I."/>
        </authorList>
    </citation>
    <scope>NUCLEOTIDE SEQUENCE</scope>
    <source>
        <strain evidence="3">CBS 175.79</strain>
    </source>
</reference>
<organism evidence="3 4">
    <name type="scientific">Aaosphaeria arxii CBS 175.79</name>
    <dbReference type="NCBI Taxonomy" id="1450172"/>
    <lineage>
        <taxon>Eukaryota</taxon>
        <taxon>Fungi</taxon>
        <taxon>Dikarya</taxon>
        <taxon>Ascomycota</taxon>
        <taxon>Pezizomycotina</taxon>
        <taxon>Dothideomycetes</taxon>
        <taxon>Pleosporomycetidae</taxon>
        <taxon>Pleosporales</taxon>
        <taxon>Pleosporales incertae sedis</taxon>
        <taxon>Aaosphaeria</taxon>
    </lineage>
</organism>
<keyword evidence="2" id="KW-1133">Transmembrane helix</keyword>
<protein>
    <recommendedName>
        <fullName evidence="5">Ricin B lectin domain-containing protein</fullName>
    </recommendedName>
</protein>
<dbReference type="RefSeq" id="XP_033382523.1">
    <property type="nucleotide sequence ID" value="XM_033521939.1"/>
</dbReference>
<dbReference type="Proteomes" id="UP000799778">
    <property type="component" value="Unassembled WGS sequence"/>
</dbReference>
<accession>A0A6A5XPA9</accession>
<dbReference type="OrthoDB" id="4158815at2759"/>
<evidence type="ECO:0000256" key="1">
    <source>
        <dbReference type="SAM" id="MobiDB-lite"/>
    </source>
</evidence>
<dbReference type="SUPFAM" id="SSF50370">
    <property type="entry name" value="Ricin B-like lectins"/>
    <property type="match status" value="1"/>
</dbReference>
<evidence type="ECO:0000313" key="4">
    <source>
        <dbReference type="Proteomes" id="UP000799778"/>
    </source>
</evidence>
<keyword evidence="2" id="KW-0812">Transmembrane</keyword>
<name>A0A6A5XPA9_9PLEO</name>
<dbReference type="Gene3D" id="2.80.10.50">
    <property type="match status" value="1"/>
</dbReference>
<proteinExistence type="predicted"/>